<gene>
    <name evidence="2" type="ORF">B0H16DRAFT_1464726</name>
</gene>
<name>A0AAD7N0T5_9AGAR</name>
<dbReference type="EMBL" id="JARKIB010000101">
    <property type="protein sequence ID" value="KAJ7740828.1"/>
    <property type="molecule type" value="Genomic_DNA"/>
</dbReference>
<accession>A0AAD7N0T5</accession>
<evidence type="ECO:0000256" key="1">
    <source>
        <dbReference type="SAM" id="MobiDB-lite"/>
    </source>
</evidence>
<sequence>MSAMQAENANNCRALILWTPPFPPISQLVDGGESAAASAAEADDSNMPVLVSMAESDKEDDLPDVILDEEFKRPIAGIPVLSIDGFYRLPRRSAAPARQLHKEPPKLRDADLQCGKAPDPAFLNYPKLVDSATADLLTISYDRACAWRPSITVQGKCPHAFHASDQVSLATLSSRKSCEPSCEIRNTLGTHDACLPPLCTYVQLKWYFCGLEIKWCDATWKSVKGKFRLSAYEWCDATWKSVKGKFRLSAYGNFTNTEEEWTEAKEKTKTSQLSGGKFRQVRRKHSAKVDSKGGV</sequence>
<proteinExistence type="predicted"/>
<dbReference type="AlphaFoldDB" id="A0AAD7N0T5"/>
<comment type="caution">
    <text evidence="2">The sequence shown here is derived from an EMBL/GenBank/DDBJ whole genome shotgun (WGS) entry which is preliminary data.</text>
</comment>
<evidence type="ECO:0000313" key="2">
    <source>
        <dbReference type="EMBL" id="KAJ7740828.1"/>
    </source>
</evidence>
<organism evidence="2 3">
    <name type="scientific">Mycena metata</name>
    <dbReference type="NCBI Taxonomy" id="1033252"/>
    <lineage>
        <taxon>Eukaryota</taxon>
        <taxon>Fungi</taxon>
        <taxon>Dikarya</taxon>
        <taxon>Basidiomycota</taxon>
        <taxon>Agaricomycotina</taxon>
        <taxon>Agaricomycetes</taxon>
        <taxon>Agaricomycetidae</taxon>
        <taxon>Agaricales</taxon>
        <taxon>Marasmiineae</taxon>
        <taxon>Mycenaceae</taxon>
        <taxon>Mycena</taxon>
    </lineage>
</organism>
<keyword evidence="3" id="KW-1185">Reference proteome</keyword>
<reference evidence="2" key="1">
    <citation type="submission" date="2023-03" db="EMBL/GenBank/DDBJ databases">
        <title>Massive genome expansion in bonnet fungi (Mycena s.s.) driven by repeated elements and novel gene families across ecological guilds.</title>
        <authorList>
            <consortium name="Lawrence Berkeley National Laboratory"/>
            <person name="Harder C.B."/>
            <person name="Miyauchi S."/>
            <person name="Viragh M."/>
            <person name="Kuo A."/>
            <person name="Thoen E."/>
            <person name="Andreopoulos B."/>
            <person name="Lu D."/>
            <person name="Skrede I."/>
            <person name="Drula E."/>
            <person name="Henrissat B."/>
            <person name="Morin E."/>
            <person name="Kohler A."/>
            <person name="Barry K."/>
            <person name="LaButti K."/>
            <person name="Morin E."/>
            <person name="Salamov A."/>
            <person name="Lipzen A."/>
            <person name="Mereny Z."/>
            <person name="Hegedus B."/>
            <person name="Baldrian P."/>
            <person name="Stursova M."/>
            <person name="Weitz H."/>
            <person name="Taylor A."/>
            <person name="Grigoriev I.V."/>
            <person name="Nagy L.G."/>
            <person name="Martin F."/>
            <person name="Kauserud H."/>
        </authorList>
    </citation>
    <scope>NUCLEOTIDE SEQUENCE</scope>
    <source>
        <strain evidence="2">CBHHK182m</strain>
    </source>
</reference>
<protein>
    <submittedName>
        <fullName evidence="2">Uncharacterized protein</fullName>
    </submittedName>
</protein>
<feature type="region of interest" description="Disordered" evidence="1">
    <location>
        <begin position="265"/>
        <end position="295"/>
    </location>
</feature>
<evidence type="ECO:0000313" key="3">
    <source>
        <dbReference type="Proteomes" id="UP001215598"/>
    </source>
</evidence>
<dbReference type="Proteomes" id="UP001215598">
    <property type="component" value="Unassembled WGS sequence"/>
</dbReference>